<dbReference type="Proteomes" id="UP000009168">
    <property type="component" value="Unassembled WGS sequence"/>
</dbReference>
<dbReference type="InParanoid" id="W7X881"/>
<dbReference type="RefSeq" id="XP_012651885.1">
    <property type="nucleotide sequence ID" value="XM_012796431.1"/>
</dbReference>
<evidence type="ECO:0000313" key="1">
    <source>
        <dbReference type="EMBL" id="EWS75585.1"/>
    </source>
</evidence>
<evidence type="ECO:0000313" key="2">
    <source>
        <dbReference type="Proteomes" id="UP000009168"/>
    </source>
</evidence>
<organism evidence="1 2">
    <name type="scientific">Tetrahymena thermophila (strain SB210)</name>
    <dbReference type="NCBI Taxonomy" id="312017"/>
    <lineage>
        <taxon>Eukaryota</taxon>
        <taxon>Sar</taxon>
        <taxon>Alveolata</taxon>
        <taxon>Ciliophora</taxon>
        <taxon>Intramacronucleata</taxon>
        <taxon>Oligohymenophorea</taxon>
        <taxon>Hymenostomatida</taxon>
        <taxon>Tetrahymenina</taxon>
        <taxon>Tetrahymenidae</taxon>
        <taxon>Tetrahymena</taxon>
    </lineage>
</organism>
<protein>
    <submittedName>
        <fullName evidence="1">Uncharacterized protein</fullName>
    </submittedName>
</protein>
<accession>W7X881</accession>
<dbReference type="GeneID" id="24439769"/>
<dbReference type="AlphaFoldDB" id="W7X881"/>
<dbReference type="KEGG" id="tet:TTHERM_000595519"/>
<proteinExistence type="predicted"/>
<sequence>MEQSTLILQSIKQKLNNDEDLSRISLRIMQITMSGWILHKVNKPYSRAFHMNVSFPPQIELQLLAIQKGDRKGPKQN</sequence>
<name>W7X881_TETTS</name>
<reference evidence="2" key="1">
    <citation type="journal article" date="2006" name="PLoS Biol.">
        <title>Macronuclear genome sequence of the ciliate Tetrahymena thermophila, a model eukaryote.</title>
        <authorList>
            <person name="Eisen J.A."/>
            <person name="Coyne R.S."/>
            <person name="Wu M."/>
            <person name="Wu D."/>
            <person name="Thiagarajan M."/>
            <person name="Wortman J.R."/>
            <person name="Badger J.H."/>
            <person name="Ren Q."/>
            <person name="Amedeo P."/>
            <person name="Jones K.M."/>
            <person name="Tallon L.J."/>
            <person name="Delcher A.L."/>
            <person name="Salzberg S.L."/>
            <person name="Silva J.C."/>
            <person name="Haas B.J."/>
            <person name="Majoros W.H."/>
            <person name="Farzad M."/>
            <person name="Carlton J.M."/>
            <person name="Smith R.K. Jr."/>
            <person name="Garg J."/>
            <person name="Pearlman R.E."/>
            <person name="Karrer K.M."/>
            <person name="Sun L."/>
            <person name="Manning G."/>
            <person name="Elde N.C."/>
            <person name="Turkewitz A.P."/>
            <person name="Asai D.J."/>
            <person name="Wilkes D.E."/>
            <person name="Wang Y."/>
            <person name="Cai H."/>
            <person name="Collins K."/>
            <person name="Stewart B.A."/>
            <person name="Lee S.R."/>
            <person name="Wilamowska K."/>
            <person name="Weinberg Z."/>
            <person name="Ruzzo W.L."/>
            <person name="Wloga D."/>
            <person name="Gaertig J."/>
            <person name="Frankel J."/>
            <person name="Tsao C.-C."/>
            <person name="Gorovsky M.A."/>
            <person name="Keeling P.J."/>
            <person name="Waller R.F."/>
            <person name="Patron N.J."/>
            <person name="Cherry J.M."/>
            <person name="Stover N.A."/>
            <person name="Krieger C.J."/>
            <person name="del Toro C."/>
            <person name="Ryder H.F."/>
            <person name="Williamson S.C."/>
            <person name="Barbeau R.A."/>
            <person name="Hamilton E.P."/>
            <person name="Orias E."/>
        </authorList>
    </citation>
    <scope>NUCLEOTIDE SEQUENCE [LARGE SCALE GENOMIC DNA]</scope>
    <source>
        <strain evidence="2">SB210</strain>
    </source>
</reference>
<keyword evidence="2" id="KW-1185">Reference proteome</keyword>
<gene>
    <name evidence="1" type="ORF">TTHERM_000595519</name>
</gene>
<dbReference type="EMBL" id="GG662781">
    <property type="protein sequence ID" value="EWS75585.1"/>
    <property type="molecule type" value="Genomic_DNA"/>
</dbReference>